<dbReference type="AlphaFoldDB" id="A0A9P5S0W4"/>
<dbReference type="SUPFAM" id="SSF56112">
    <property type="entry name" value="Protein kinase-like (PK-like)"/>
    <property type="match status" value="1"/>
</dbReference>
<evidence type="ECO:0000313" key="3">
    <source>
        <dbReference type="Proteomes" id="UP000748756"/>
    </source>
</evidence>
<evidence type="ECO:0008006" key="4">
    <source>
        <dbReference type="Google" id="ProtNLM"/>
    </source>
</evidence>
<reference evidence="2" key="1">
    <citation type="journal article" date="2020" name="Fungal Divers.">
        <title>Resolving the Mortierellaceae phylogeny through synthesis of multi-gene phylogenetics and phylogenomics.</title>
        <authorList>
            <person name="Vandepol N."/>
            <person name="Liber J."/>
            <person name="Desiro A."/>
            <person name="Na H."/>
            <person name="Kennedy M."/>
            <person name="Barry K."/>
            <person name="Grigoriev I.V."/>
            <person name="Miller A.N."/>
            <person name="O'Donnell K."/>
            <person name="Stajich J.E."/>
            <person name="Bonito G."/>
        </authorList>
    </citation>
    <scope>NUCLEOTIDE SEQUENCE</scope>
    <source>
        <strain evidence="2">NRRL 6426</strain>
    </source>
</reference>
<dbReference type="Pfam" id="PF02958">
    <property type="entry name" value="EcKL"/>
    <property type="match status" value="1"/>
</dbReference>
<gene>
    <name evidence="2" type="ORF">BG015_007527</name>
</gene>
<name>A0A9P5S0W4_9FUNG</name>
<evidence type="ECO:0000313" key="2">
    <source>
        <dbReference type="EMBL" id="KAF9150644.1"/>
    </source>
</evidence>
<sequence>MTTAMFKTGMNRSLLNKEFFQAILDRAYGPNRALAKSWSEEELDSSASILSNISSGDDDEDEVEKDFSNEKDEHYGGSLSAASASNNSGHGEEPCPMNDMTGHFLYRIDFEVRTHPSILSSSSSPLSHGSLSISTASRVENFHHTSTSNTYNDGQLYVVIKSKPIDTALIELTNIMAQLQGGEFAEEYDLVKDQTGFRNSHIREIELAELAWQVGGAMENISTKVYNVLRNDSQQLYALCLEYLNPSLGNITHMNSTDTALTTWSSNDIHLVLRDLASFHAQFLGQEDRILGMTFLETPTRSLMKLLRPAYEAMVRTNRKNEPALFSQFLTDSMLNFLKHSDEYWAKVEKSPRTLIHGDFNTRNICLRLDPSTGAQKLCAYDWELACCHLPQRDVVEFLSFVLPPGSNEWAHYIEYHRLALKASYKTQPHASGSPAIVFPSPREYMEMAKIALMDFAALRVAMYGVSNSFKQVNWLPRILNTVEEQLKRMELIRASSNKVLQESKL</sequence>
<feature type="compositionally biased region" description="Low complexity" evidence="1">
    <location>
        <begin position="76"/>
        <end position="89"/>
    </location>
</feature>
<accession>A0A9P5S0W4</accession>
<dbReference type="InterPro" id="IPR004119">
    <property type="entry name" value="EcKL"/>
</dbReference>
<feature type="region of interest" description="Disordered" evidence="1">
    <location>
        <begin position="49"/>
        <end position="96"/>
    </location>
</feature>
<evidence type="ECO:0000256" key="1">
    <source>
        <dbReference type="SAM" id="MobiDB-lite"/>
    </source>
</evidence>
<dbReference type="OrthoDB" id="5945708at2759"/>
<keyword evidence="3" id="KW-1185">Reference proteome</keyword>
<proteinExistence type="predicted"/>
<dbReference type="InterPro" id="IPR011009">
    <property type="entry name" value="Kinase-like_dom_sf"/>
</dbReference>
<dbReference type="Proteomes" id="UP000748756">
    <property type="component" value="Unassembled WGS sequence"/>
</dbReference>
<dbReference type="Gene3D" id="3.90.1200.10">
    <property type="match status" value="1"/>
</dbReference>
<comment type="caution">
    <text evidence="2">The sequence shown here is derived from an EMBL/GenBank/DDBJ whole genome shotgun (WGS) entry which is preliminary data.</text>
</comment>
<feature type="compositionally biased region" description="Basic and acidic residues" evidence="1">
    <location>
        <begin position="65"/>
        <end position="75"/>
    </location>
</feature>
<organism evidence="2 3">
    <name type="scientific">Linnemannia schmuckeri</name>
    <dbReference type="NCBI Taxonomy" id="64567"/>
    <lineage>
        <taxon>Eukaryota</taxon>
        <taxon>Fungi</taxon>
        <taxon>Fungi incertae sedis</taxon>
        <taxon>Mucoromycota</taxon>
        <taxon>Mortierellomycotina</taxon>
        <taxon>Mortierellomycetes</taxon>
        <taxon>Mortierellales</taxon>
        <taxon>Mortierellaceae</taxon>
        <taxon>Linnemannia</taxon>
    </lineage>
</organism>
<protein>
    <recommendedName>
        <fullName evidence="4">Aminoglycoside phosphotransferase domain-containing protein</fullName>
    </recommendedName>
</protein>
<dbReference type="EMBL" id="JAAAUQ010000396">
    <property type="protein sequence ID" value="KAF9150644.1"/>
    <property type="molecule type" value="Genomic_DNA"/>
</dbReference>